<feature type="transmembrane region" description="Helical" evidence="1">
    <location>
        <begin position="20"/>
        <end position="38"/>
    </location>
</feature>
<protein>
    <recommendedName>
        <fullName evidence="2">DUF4220 domain-containing protein</fullName>
    </recommendedName>
</protein>
<keyword evidence="1" id="KW-0812">Transmembrane</keyword>
<dbReference type="AlphaFoldDB" id="A0AAN8UIH9"/>
<proteinExistence type="predicted"/>
<evidence type="ECO:0000259" key="2">
    <source>
        <dbReference type="Pfam" id="PF13968"/>
    </source>
</evidence>
<organism evidence="3 4">
    <name type="scientific">Dillenia turbinata</name>
    <dbReference type="NCBI Taxonomy" id="194707"/>
    <lineage>
        <taxon>Eukaryota</taxon>
        <taxon>Viridiplantae</taxon>
        <taxon>Streptophyta</taxon>
        <taxon>Embryophyta</taxon>
        <taxon>Tracheophyta</taxon>
        <taxon>Spermatophyta</taxon>
        <taxon>Magnoliopsida</taxon>
        <taxon>eudicotyledons</taxon>
        <taxon>Gunneridae</taxon>
        <taxon>Pentapetalae</taxon>
        <taxon>Dilleniales</taxon>
        <taxon>Dilleniaceae</taxon>
        <taxon>Dillenia</taxon>
    </lineage>
</organism>
<evidence type="ECO:0000313" key="4">
    <source>
        <dbReference type="Proteomes" id="UP001370490"/>
    </source>
</evidence>
<gene>
    <name evidence="3" type="ORF">RJ641_018189</name>
</gene>
<dbReference type="Proteomes" id="UP001370490">
    <property type="component" value="Unassembled WGS sequence"/>
</dbReference>
<reference evidence="3 4" key="1">
    <citation type="submission" date="2023-12" db="EMBL/GenBank/DDBJ databases">
        <title>A high-quality genome assembly for Dillenia turbinata (Dilleniales).</title>
        <authorList>
            <person name="Chanderbali A."/>
        </authorList>
    </citation>
    <scope>NUCLEOTIDE SEQUENCE [LARGE SCALE GENOMIC DNA]</scope>
    <source>
        <strain evidence="3">LSX21</strain>
        <tissue evidence="3">Leaf</tissue>
    </source>
</reference>
<feature type="transmembrane region" description="Helical" evidence="1">
    <location>
        <begin position="50"/>
        <end position="69"/>
    </location>
</feature>
<sequence length="699" mass="80444">MQLPIPDEAKKLWDTWNLRSFILMSLTLQAVLIFFAPLRKRTSNQIVLMMIWSAYLLADWVAAFAVGLISNSQGDSTGEDVTGDLLAFWAPFLLLHLGGPDTITALALEDNELWLRHLLGLIVQVLAALYVLFQTLPNNKFGIPAIFMFIAGTIKYAERTRALYLASLESFRDSMLGEPDPGPNYAKLMAEYYSKKVARLPTRIDLKAEPEKAATMANIEVVTGGLEDADVIRHAYRYFEIFKGLIVDLIFSFNERNESQQFFLKRNAADAFRVVEVELNFIYEVLYTKIVVVHCLVGYILRTICFLSLLVALIFFIFIPKKGLHQIEIGITYTLLLVALALDTIAFFMLLFSDWTVPSLKNSEKKFPKATKLLKFLILKKPRWLDQFPHPYPKHVRMVAVLFRRWSESMSQYNLISYCLNERSTKLDAVFDYVGLKDILDQMKHMSKSPFTKELRDFIFNELHRKSTIADDDAELSREICSAKGDWILRDIGYPSLLPWVEGVEYDESLILWHIATELCYSTDEHHDKPNDGRKFSKIFSDYMLYLLIMQPTMMSAVAGIGQIRFRDTCAEAQKFFRRREKMKDKDLKQTCEKILEVCTDVRPSHIKGDRSKSVFFDACILAKELKQMKGRQWEIMSLVWLEMLCYAATHCRANAHAQQLCKGGELISLVWLLMAHFGLGDQFRIKEGHLRAKLIVGK</sequence>
<evidence type="ECO:0000313" key="3">
    <source>
        <dbReference type="EMBL" id="KAK6917438.1"/>
    </source>
</evidence>
<dbReference type="Pfam" id="PF04578">
    <property type="entry name" value="DUF594"/>
    <property type="match status" value="1"/>
</dbReference>
<name>A0AAN8UIH9_9MAGN</name>
<dbReference type="InterPro" id="IPR025315">
    <property type="entry name" value="DUF4220"/>
</dbReference>
<dbReference type="EMBL" id="JBAMMX010000023">
    <property type="protein sequence ID" value="KAK6917438.1"/>
    <property type="molecule type" value="Genomic_DNA"/>
</dbReference>
<feature type="transmembrane region" description="Helical" evidence="1">
    <location>
        <begin position="139"/>
        <end position="157"/>
    </location>
</feature>
<feature type="transmembrane region" description="Helical" evidence="1">
    <location>
        <begin position="115"/>
        <end position="133"/>
    </location>
</feature>
<feature type="domain" description="DUF4220" evidence="2">
    <location>
        <begin position="52"/>
        <end position="418"/>
    </location>
</feature>
<comment type="caution">
    <text evidence="3">The sequence shown here is derived from an EMBL/GenBank/DDBJ whole genome shotgun (WGS) entry which is preliminary data.</text>
</comment>
<keyword evidence="1" id="KW-1133">Transmembrane helix</keyword>
<dbReference type="InterPro" id="IPR007658">
    <property type="entry name" value="DUF594"/>
</dbReference>
<dbReference type="Pfam" id="PF13968">
    <property type="entry name" value="DUF4220"/>
    <property type="match status" value="1"/>
</dbReference>
<feature type="transmembrane region" description="Helical" evidence="1">
    <location>
        <begin position="89"/>
        <end position="108"/>
    </location>
</feature>
<feature type="transmembrane region" description="Helical" evidence="1">
    <location>
        <begin position="299"/>
        <end position="319"/>
    </location>
</feature>
<feature type="transmembrane region" description="Helical" evidence="1">
    <location>
        <begin position="331"/>
        <end position="352"/>
    </location>
</feature>
<dbReference type="PANTHER" id="PTHR31325">
    <property type="entry name" value="OS01G0798800 PROTEIN-RELATED"/>
    <property type="match status" value="1"/>
</dbReference>
<keyword evidence="4" id="KW-1185">Reference proteome</keyword>
<keyword evidence="1" id="KW-0472">Membrane</keyword>
<accession>A0AAN8UIH9</accession>
<feature type="transmembrane region" description="Helical" evidence="1">
    <location>
        <begin position="543"/>
        <end position="562"/>
    </location>
</feature>
<evidence type="ECO:0000256" key="1">
    <source>
        <dbReference type="SAM" id="Phobius"/>
    </source>
</evidence>